<comment type="caution">
    <text evidence="1">The sequence shown here is derived from an EMBL/GenBank/DDBJ whole genome shotgun (WGS) entry which is preliminary data.</text>
</comment>
<dbReference type="AlphaFoldDB" id="A0ABC8LL71"/>
<dbReference type="Proteomes" id="UP001642260">
    <property type="component" value="Unassembled WGS sequence"/>
</dbReference>
<evidence type="ECO:0000313" key="2">
    <source>
        <dbReference type="Proteomes" id="UP001642260"/>
    </source>
</evidence>
<name>A0ABC8LL71_ERUVS</name>
<evidence type="ECO:0008006" key="3">
    <source>
        <dbReference type="Google" id="ProtNLM"/>
    </source>
</evidence>
<proteinExistence type="predicted"/>
<organism evidence="1 2">
    <name type="scientific">Eruca vesicaria subsp. sativa</name>
    <name type="common">Garden rocket</name>
    <name type="synonym">Eruca sativa</name>
    <dbReference type="NCBI Taxonomy" id="29727"/>
    <lineage>
        <taxon>Eukaryota</taxon>
        <taxon>Viridiplantae</taxon>
        <taxon>Streptophyta</taxon>
        <taxon>Embryophyta</taxon>
        <taxon>Tracheophyta</taxon>
        <taxon>Spermatophyta</taxon>
        <taxon>Magnoliopsida</taxon>
        <taxon>eudicotyledons</taxon>
        <taxon>Gunneridae</taxon>
        <taxon>Pentapetalae</taxon>
        <taxon>rosids</taxon>
        <taxon>malvids</taxon>
        <taxon>Brassicales</taxon>
        <taxon>Brassicaceae</taxon>
        <taxon>Brassiceae</taxon>
        <taxon>Eruca</taxon>
    </lineage>
</organism>
<sequence length="300" mass="34377">MGSEGQTIEFFSRSKAYKDKLGAVNMTYYILMNVEYAGRGHCNVAGLWVNHALRVLGCLKSRGHTSLLIEPPHDEECVFSVESLVENAQLLGGGKPIHKDVLTPEDLCQDYCGPRRFINEEEDYNNHSTEMIDFSERAKHVKGKRTVVFWDALDCPFPLCFSSSPDVIFKKISKALFKRGFSRKISIWAYVEKDSELLVCKKTWAPKIYFLPGENNASSRRIRMLNDMLLLSRDSPPRYRDEASLILVSGQLKGDRPYITVFRLMESRHYYLVLVTPSKQPEDPNVWPGLLMDEAYHLLT</sequence>
<protein>
    <recommendedName>
        <fullName evidence="3">NYN domain-containing protein</fullName>
    </recommendedName>
</protein>
<evidence type="ECO:0000313" key="1">
    <source>
        <dbReference type="EMBL" id="CAH8384264.1"/>
    </source>
</evidence>
<keyword evidence="2" id="KW-1185">Reference proteome</keyword>
<gene>
    <name evidence="1" type="ORF">ERUC_LOCUS36747</name>
</gene>
<accession>A0ABC8LL71</accession>
<reference evidence="1 2" key="1">
    <citation type="submission" date="2022-03" db="EMBL/GenBank/DDBJ databases">
        <authorList>
            <person name="Macdonald S."/>
            <person name="Ahmed S."/>
            <person name="Newling K."/>
        </authorList>
    </citation>
    <scope>NUCLEOTIDE SEQUENCE [LARGE SCALE GENOMIC DNA]</scope>
</reference>
<dbReference type="PANTHER" id="PTHR14379">
    <property type="entry name" value="LIMKAIN B LKAP"/>
    <property type="match status" value="1"/>
</dbReference>
<dbReference type="InterPro" id="IPR024768">
    <property type="entry name" value="Marf1"/>
</dbReference>
<dbReference type="EMBL" id="CAKOAT010608487">
    <property type="protein sequence ID" value="CAH8384264.1"/>
    <property type="molecule type" value="Genomic_DNA"/>
</dbReference>
<dbReference type="PANTHER" id="PTHR14379:SF51">
    <property type="entry name" value="NYN DOMAIN-CONTAINING PROTEIN"/>
    <property type="match status" value="1"/>
</dbReference>